<protein>
    <submittedName>
        <fullName evidence="1">Uncharacterized protein</fullName>
    </submittedName>
</protein>
<dbReference type="EMBL" id="MLJW01000092">
    <property type="protein sequence ID" value="OIR00706.1"/>
    <property type="molecule type" value="Genomic_DNA"/>
</dbReference>
<gene>
    <name evidence="1" type="ORF">GALL_172310</name>
</gene>
<reference evidence="1" key="1">
    <citation type="submission" date="2016-10" db="EMBL/GenBank/DDBJ databases">
        <title>Sequence of Gallionella enrichment culture.</title>
        <authorList>
            <person name="Poehlein A."/>
            <person name="Muehling M."/>
            <person name="Daniel R."/>
        </authorList>
    </citation>
    <scope>NUCLEOTIDE SEQUENCE</scope>
</reference>
<comment type="caution">
    <text evidence="1">The sequence shown here is derived from an EMBL/GenBank/DDBJ whole genome shotgun (WGS) entry which is preliminary data.</text>
</comment>
<accession>A0A1J5RY00</accession>
<evidence type="ECO:0000313" key="1">
    <source>
        <dbReference type="EMBL" id="OIR00706.1"/>
    </source>
</evidence>
<name>A0A1J5RY00_9ZZZZ</name>
<organism evidence="1">
    <name type="scientific">mine drainage metagenome</name>
    <dbReference type="NCBI Taxonomy" id="410659"/>
    <lineage>
        <taxon>unclassified sequences</taxon>
        <taxon>metagenomes</taxon>
        <taxon>ecological metagenomes</taxon>
    </lineage>
</organism>
<proteinExistence type="predicted"/>
<sequence>MLYLFKFSFVIIRFGLSLVLVRKKAKQDAIDYLHRMEESLDGKFDDATFKKVIKSHSVFLPIVNNAFTLLHGRTTNAVERERSINYFICSSIFDNFFDDKLLPVDQIESLTFQPKQFIPSTFDERVFLQAHLFLLNGMKDTKDYFVVLRKEFDAQAASMQQFDEKISNEQIKHITFEKGGNAVLMCRYYLDTEPTKQEEECWYQLGTMIQLSNDLFDIYKDLQQNIQTLAVRCTDAYSMEKFFLEQVNDIKKNIATFPYSSNRKLTFSISMAATYVLGLTAIDQLKRLQGKSATLPMFKTLPRKALIVDMEKPANILRWIKFVYQHGKLLPTSIQVS</sequence>
<dbReference type="AlphaFoldDB" id="A0A1J5RY00"/>